<dbReference type="NCBIfam" id="TIGR02681">
    <property type="entry name" value="phage_pRha"/>
    <property type="match status" value="1"/>
</dbReference>
<sequence length="242" mass="26739">MNELVIMHNKQAVTTSLRVAEVFGKDHKHVLETISNLAAEKSAAKFFAETTYDNRGKQYPMYYMNRDGFTLLAMGFTGKKALQFKIKYIQAFNSMEATLKRLPAGKLDPVAQADLAVTRANTAKANALYKIACKTTSETAKQALLAKAAESITGEMTIPVLLKKEYSAGEVAKKVHASSGQKVGRIANRLGIKAEQPGQNEYGRWANSKSQHSDKEVPQWMYFEQGVKAIADELKRAKGMTV</sequence>
<gene>
    <name evidence="1" type="ORF">LCAKO_0950</name>
</gene>
<dbReference type="Proteomes" id="UP000423274">
    <property type="component" value="Chromosome"/>
</dbReference>
<protein>
    <submittedName>
        <fullName evidence="1">Tec protein</fullName>
    </submittedName>
</protein>
<evidence type="ECO:0000313" key="1">
    <source>
        <dbReference type="EMBL" id="QGV17487.1"/>
    </source>
</evidence>
<dbReference type="EMBL" id="CP022954">
    <property type="protein sequence ID" value="QGV17487.1"/>
    <property type="molecule type" value="Genomic_DNA"/>
</dbReference>
<accession>A0AAP9HH73</accession>
<proteinExistence type="predicted"/>
<evidence type="ECO:0000313" key="2">
    <source>
        <dbReference type="Proteomes" id="UP000423274"/>
    </source>
</evidence>
<dbReference type="InterPro" id="IPR014054">
    <property type="entry name" value="Phage_regulatory_Rha"/>
</dbReference>
<dbReference type="AlphaFoldDB" id="A0AAP9HH73"/>
<dbReference type="Pfam" id="PF09669">
    <property type="entry name" value="Phage_pRha"/>
    <property type="match status" value="1"/>
</dbReference>
<reference evidence="1 2" key="1">
    <citation type="submission" date="2017-08" db="EMBL/GenBank/DDBJ databases">
        <title>Genome sequence, comparative genomics and functional analysis of the highly adhesive Lactobacillus paracasei Kobulty strain.</title>
        <authorList>
            <person name="Koryszewska-Baginska A."/>
            <person name="Grynberg M."/>
            <person name="Aleksandrzak-Piekarczyk T."/>
        </authorList>
    </citation>
    <scope>NUCLEOTIDE SEQUENCE [LARGE SCALE GENOMIC DNA]</scope>
    <source>
        <strain evidence="1 2">IBB3423</strain>
    </source>
</reference>
<dbReference type="RefSeq" id="WP_156656815.1">
    <property type="nucleotide sequence ID" value="NZ_CP022954.1"/>
</dbReference>
<name>A0AAP9HH73_LACPA</name>
<organism evidence="1 2">
    <name type="scientific">Lacticaseibacillus paracasei subsp. paracasei</name>
    <dbReference type="NCBI Taxonomy" id="47714"/>
    <lineage>
        <taxon>Bacteria</taxon>
        <taxon>Bacillati</taxon>
        <taxon>Bacillota</taxon>
        <taxon>Bacilli</taxon>
        <taxon>Lactobacillales</taxon>
        <taxon>Lactobacillaceae</taxon>
        <taxon>Lacticaseibacillus</taxon>
    </lineage>
</organism>